<dbReference type="RefSeq" id="WP_156501472.1">
    <property type="nucleotide sequence ID" value="NZ_CP011402.1"/>
</dbReference>
<proteinExistence type="predicted"/>
<sequence length="47" mass="4690">MTGAEPLTVGQGVGLVVGYALTLLLAAILLPITLACLLVEALAGRGR</sequence>
<accession>A0A1H8UPY8</accession>
<reference evidence="3" key="1">
    <citation type="submission" date="2016-10" db="EMBL/GenBank/DDBJ databases">
        <authorList>
            <person name="Varghese N."/>
        </authorList>
    </citation>
    <scope>NUCLEOTIDE SEQUENCE [LARGE SCALE GENOMIC DNA]</scope>
    <source>
        <strain evidence="3">DSM 21843</strain>
    </source>
</reference>
<evidence type="ECO:0000313" key="3">
    <source>
        <dbReference type="Proteomes" id="UP000182975"/>
    </source>
</evidence>
<feature type="transmembrane region" description="Helical" evidence="1">
    <location>
        <begin position="16"/>
        <end position="39"/>
    </location>
</feature>
<dbReference type="EMBL" id="FOEC01000028">
    <property type="protein sequence ID" value="SEP04648.1"/>
    <property type="molecule type" value="Genomic_DNA"/>
</dbReference>
<dbReference type="AlphaFoldDB" id="A0A1H8UPY8"/>
<protein>
    <submittedName>
        <fullName evidence="2">Uncharacterized protein</fullName>
    </submittedName>
</protein>
<keyword evidence="1" id="KW-0812">Transmembrane</keyword>
<gene>
    <name evidence="2" type="ORF">SAMN02910314_02015</name>
</gene>
<name>A0A1H8UPY8_9ACTN</name>
<organism evidence="2 3">
    <name type="scientific">Denitrobacterium detoxificans</name>
    <dbReference type="NCBI Taxonomy" id="79604"/>
    <lineage>
        <taxon>Bacteria</taxon>
        <taxon>Bacillati</taxon>
        <taxon>Actinomycetota</taxon>
        <taxon>Coriobacteriia</taxon>
        <taxon>Eggerthellales</taxon>
        <taxon>Eggerthellaceae</taxon>
        <taxon>Denitrobacterium</taxon>
    </lineage>
</organism>
<evidence type="ECO:0000313" key="2">
    <source>
        <dbReference type="EMBL" id="SEP04648.1"/>
    </source>
</evidence>
<keyword evidence="1" id="KW-1133">Transmembrane helix</keyword>
<keyword evidence="3" id="KW-1185">Reference proteome</keyword>
<evidence type="ECO:0000256" key="1">
    <source>
        <dbReference type="SAM" id="Phobius"/>
    </source>
</evidence>
<keyword evidence="1" id="KW-0472">Membrane</keyword>
<dbReference type="Proteomes" id="UP000182975">
    <property type="component" value="Unassembled WGS sequence"/>
</dbReference>